<evidence type="ECO:0000313" key="3">
    <source>
        <dbReference type="EMBL" id="MDP9904708.1"/>
    </source>
</evidence>
<dbReference type="CDD" id="cd00090">
    <property type="entry name" value="HTH_ARSR"/>
    <property type="match status" value="1"/>
</dbReference>
<name>A0AAW8DDX5_9MICC</name>
<evidence type="ECO:0000259" key="2">
    <source>
        <dbReference type="SMART" id="SM00418"/>
    </source>
</evidence>
<dbReference type="EMBL" id="JAUSTF010000004">
    <property type="protein sequence ID" value="MDQ0180863.1"/>
    <property type="molecule type" value="Genomic_DNA"/>
</dbReference>
<dbReference type="SMART" id="SM00418">
    <property type="entry name" value="HTH_ARSR"/>
    <property type="match status" value="1"/>
</dbReference>
<dbReference type="InterPro" id="IPR036388">
    <property type="entry name" value="WH-like_DNA-bd_sf"/>
</dbReference>
<dbReference type="Proteomes" id="UP001242995">
    <property type="component" value="Unassembled WGS sequence"/>
</dbReference>
<dbReference type="InterPro" id="IPR011991">
    <property type="entry name" value="ArsR-like_HTH"/>
</dbReference>
<feature type="domain" description="HTH arsR-type" evidence="2">
    <location>
        <begin position="16"/>
        <end position="100"/>
    </location>
</feature>
<dbReference type="SUPFAM" id="SSF46785">
    <property type="entry name" value="Winged helix' DNA-binding domain"/>
    <property type="match status" value="1"/>
</dbReference>
<comment type="caution">
    <text evidence="3">The sequence shown here is derived from an EMBL/GenBank/DDBJ whole genome shotgun (WGS) entry which is preliminary data.</text>
</comment>
<dbReference type="InterPro" id="IPR036390">
    <property type="entry name" value="WH_DNA-bd_sf"/>
</dbReference>
<reference evidence="3 5" key="1">
    <citation type="submission" date="2023-07" db="EMBL/GenBank/DDBJ databases">
        <title>Sorghum-associated microbial communities from plants grown in Nebraska, USA.</title>
        <authorList>
            <person name="Schachtman D."/>
        </authorList>
    </citation>
    <scope>NUCLEOTIDE SEQUENCE</scope>
    <source>
        <strain evidence="3">DS1006</strain>
        <strain evidence="4 5">DS1016</strain>
    </source>
</reference>
<dbReference type="InterPro" id="IPR001845">
    <property type="entry name" value="HTH_ArsR_DNA-bd_dom"/>
</dbReference>
<dbReference type="Gene3D" id="1.10.10.10">
    <property type="entry name" value="Winged helix-like DNA-binding domain superfamily/Winged helix DNA-binding domain"/>
    <property type="match status" value="1"/>
</dbReference>
<keyword evidence="5" id="KW-1185">Reference proteome</keyword>
<gene>
    <name evidence="3" type="ORF">J2S90_001663</name>
    <name evidence="4" type="ORF">J2S93_002290</name>
</gene>
<sequence length="110" mass="12108">MPRLTVPEYLPTKMGAAIDIFGSKARSGILFFLIENEPAYAADIASALGASKISTWKHLNAMEEEGVIVSDTPQGQRRGRPPRYSRNPAKILDLLSAVADLARQDRPDER</sequence>
<evidence type="ECO:0000313" key="5">
    <source>
        <dbReference type="Proteomes" id="UP001230951"/>
    </source>
</evidence>
<dbReference type="Proteomes" id="UP001230951">
    <property type="component" value="Unassembled WGS sequence"/>
</dbReference>
<protein>
    <submittedName>
        <fullName evidence="3">Transcriptional regulator</fullName>
    </submittedName>
</protein>
<evidence type="ECO:0000256" key="1">
    <source>
        <dbReference type="SAM" id="MobiDB-lite"/>
    </source>
</evidence>
<accession>A0AAW8DDX5</accession>
<proteinExistence type="predicted"/>
<dbReference type="Pfam" id="PF13412">
    <property type="entry name" value="HTH_24"/>
    <property type="match status" value="1"/>
</dbReference>
<dbReference type="GO" id="GO:0003700">
    <property type="term" value="F:DNA-binding transcription factor activity"/>
    <property type="evidence" value="ECO:0007669"/>
    <property type="project" value="InterPro"/>
</dbReference>
<feature type="region of interest" description="Disordered" evidence="1">
    <location>
        <begin position="67"/>
        <end position="86"/>
    </location>
</feature>
<dbReference type="EMBL" id="JAUSRG010000003">
    <property type="protein sequence ID" value="MDP9904708.1"/>
    <property type="molecule type" value="Genomic_DNA"/>
</dbReference>
<organism evidence="3 6">
    <name type="scientific">Arthrobacter bambusae</name>
    <dbReference type="NCBI Taxonomy" id="1338426"/>
    <lineage>
        <taxon>Bacteria</taxon>
        <taxon>Bacillati</taxon>
        <taxon>Actinomycetota</taxon>
        <taxon>Actinomycetes</taxon>
        <taxon>Micrococcales</taxon>
        <taxon>Micrococcaceae</taxon>
        <taxon>Arthrobacter</taxon>
    </lineage>
</organism>
<dbReference type="AlphaFoldDB" id="A0AAW8DDX5"/>
<evidence type="ECO:0000313" key="6">
    <source>
        <dbReference type="Proteomes" id="UP001242995"/>
    </source>
</evidence>
<evidence type="ECO:0000313" key="4">
    <source>
        <dbReference type="EMBL" id="MDQ0180863.1"/>
    </source>
</evidence>
<dbReference type="RefSeq" id="WP_306960572.1">
    <property type="nucleotide sequence ID" value="NZ_JAUSRG010000003.1"/>
</dbReference>